<dbReference type="GO" id="GO:0032259">
    <property type="term" value="P:methylation"/>
    <property type="evidence" value="ECO:0007669"/>
    <property type="project" value="UniProtKB-KW"/>
</dbReference>
<dbReference type="CDD" id="cd02440">
    <property type="entry name" value="AdoMet_MTases"/>
    <property type="match status" value="1"/>
</dbReference>
<evidence type="ECO:0000313" key="3">
    <source>
        <dbReference type="Proteomes" id="UP000255283"/>
    </source>
</evidence>
<evidence type="ECO:0000259" key="1">
    <source>
        <dbReference type="Pfam" id="PF08242"/>
    </source>
</evidence>
<dbReference type="EMBL" id="UGTJ01000001">
    <property type="protein sequence ID" value="SUB79884.1"/>
    <property type="molecule type" value="Genomic_DNA"/>
</dbReference>
<reference evidence="2 3" key="1">
    <citation type="submission" date="2018-06" db="EMBL/GenBank/DDBJ databases">
        <authorList>
            <consortium name="Pathogen Informatics"/>
            <person name="Doyle S."/>
        </authorList>
    </citation>
    <scope>NUCLEOTIDE SEQUENCE [LARGE SCALE GENOMIC DNA]</scope>
    <source>
        <strain evidence="2 3">NCTC13063</strain>
    </source>
</reference>
<accession>A0AAQ1UIT2</accession>
<protein>
    <submittedName>
        <fullName evidence="2">Bifunctional 3-demethylubiquinone-9 3-methyltransferase/ 2-octaprenyl-6-hydroxy phenol methylase</fullName>
    </submittedName>
</protein>
<dbReference type="InterPro" id="IPR013217">
    <property type="entry name" value="Methyltransf_12"/>
</dbReference>
<comment type="caution">
    <text evidence="2">The sequence shown here is derived from an EMBL/GenBank/DDBJ whole genome shotgun (WGS) entry which is preliminary data.</text>
</comment>
<organism evidence="2 3">
    <name type="scientific">Segatella buccae</name>
    <dbReference type="NCBI Taxonomy" id="28126"/>
    <lineage>
        <taxon>Bacteria</taxon>
        <taxon>Pseudomonadati</taxon>
        <taxon>Bacteroidota</taxon>
        <taxon>Bacteroidia</taxon>
        <taxon>Bacteroidales</taxon>
        <taxon>Prevotellaceae</taxon>
        <taxon>Segatella</taxon>
    </lineage>
</organism>
<dbReference type="Proteomes" id="UP000255283">
    <property type="component" value="Unassembled WGS sequence"/>
</dbReference>
<proteinExistence type="predicted"/>
<dbReference type="RefSeq" id="WP_115153519.1">
    <property type="nucleotide sequence ID" value="NZ_UGTJ01000001.1"/>
</dbReference>
<keyword evidence="2" id="KW-0808">Transferase</keyword>
<gene>
    <name evidence="2" type="ORF">NCTC13063_01161</name>
</gene>
<feature type="domain" description="Methyltransferase type 12" evidence="1">
    <location>
        <begin position="40"/>
        <end position="136"/>
    </location>
</feature>
<dbReference type="SUPFAM" id="SSF53335">
    <property type="entry name" value="S-adenosyl-L-methionine-dependent methyltransferases"/>
    <property type="match status" value="1"/>
</dbReference>
<sequence length="261" mass="30404">MQQRHTDRATYFTESATTAQVYYLPYIERFKKITGPERVLEIGCGEGGNLFPFARLGCTVTGIDLAQCRIDQAHNFFARHQQQGTFVCCNFLEAPVPENEEEKYDIIILHDVIEHIAAKETFLSHIRHFLKEQGILFAAFPAWQMPFGGHQQICQSRWCAKLPFIHLLPNRLYTAILRHLAKENEGTVAELLDIKCCRTPVERFEKALRTCHFRVVDRQLWLINPHYKQKFGLTPRRLPATLSRIKYLRNLFSTSCFYLLT</sequence>
<dbReference type="AlphaFoldDB" id="A0AAQ1UIT2"/>
<keyword evidence="2" id="KW-0489">Methyltransferase</keyword>
<dbReference type="PANTHER" id="PTHR43464:SF77">
    <property type="entry name" value="BLL3586 PROTEIN"/>
    <property type="match status" value="1"/>
</dbReference>
<evidence type="ECO:0000313" key="2">
    <source>
        <dbReference type="EMBL" id="SUB79884.1"/>
    </source>
</evidence>
<dbReference type="Gene3D" id="3.40.50.150">
    <property type="entry name" value="Vaccinia Virus protein VP39"/>
    <property type="match status" value="1"/>
</dbReference>
<dbReference type="PANTHER" id="PTHR43464">
    <property type="entry name" value="METHYLTRANSFERASE"/>
    <property type="match status" value="1"/>
</dbReference>
<name>A0AAQ1UIT2_9BACT</name>
<dbReference type="GO" id="GO:0008168">
    <property type="term" value="F:methyltransferase activity"/>
    <property type="evidence" value="ECO:0007669"/>
    <property type="project" value="UniProtKB-KW"/>
</dbReference>
<dbReference type="InterPro" id="IPR029063">
    <property type="entry name" value="SAM-dependent_MTases_sf"/>
</dbReference>
<dbReference type="Pfam" id="PF08242">
    <property type="entry name" value="Methyltransf_12"/>
    <property type="match status" value="1"/>
</dbReference>